<dbReference type="EC" id="3.6.1.23" evidence="2"/>
<dbReference type="GO" id="GO:0004170">
    <property type="term" value="F:dUTP diphosphatase activity"/>
    <property type="evidence" value="ECO:0007669"/>
    <property type="project" value="UniProtKB-EC"/>
</dbReference>
<keyword evidence="8" id="KW-1185">Reference proteome</keyword>
<evidence type="ECO:0000256" key="4">
    <source>
        <dbReference type="ARBA" id="ARBA00023080"/>
    </source>
</evidence>
<evidence type="ECO:0000259" key="6">
    <source>
        <dbReference type="Pfam" id="PF00692"/>
    </source>
</evidence>
<dbReference type="PANTHER" id="PTHR11241:SF0">
    <property type="entry name" value="DEOXYURIDINE 5'-TRIPHOSPHATE NUCLEOTIDOHYDROLASE"/>
    <property type="match status" value="1"/>
</dbReference>
<dbReference type="GO" id="GO:0000287">
    <property type="term" value="F:magnesium ion binding"/>
    <property type="evidence" value="ECO:0007669"/>
    <property type="project" value="InterPro"/>
</dbReference>
<evidence type="ECO:0000313" key="7">
    <source>
        <dbReference type="EMBL" id="NGM81227.1"/>
    </source>
</evidence>
<dbReference type="AlphaFoldDB" id="A0A6M1PDC8"/>
<comment type="catalytic activity">
    <reaction evidence="5">
        <text>dUTP + H2O = dUMP + diphosphate + H(+)</text>
        <dbReference type="Rhea" id="RHEA:10248"/>
        <dbReference type="ChEBI" id="CHEBI:15377"/>
        <dbReference type="ChEBI" id="CHEBI:15378"/>
        <dbReference type="ChEBI" id="CHEBI:33019"/>
        <dbReference type="ChEBI" id="CHEBI:61555"/>
        <dbReference type="ChEBI" id="CHEBI:246422"/>
        <dbReference type="EC" id="3.6.1.23"/>
    </reaction>
</comment>
<dbReference type="EMBL" id="JAAKGU010000001">
    <property type="protein sequence ID" value="NGM81227.1"/>
    <property type="molecule type" value="Genomic_DNA"/>
</dbReference>
<reference evidence="7 8" key="1">
    <citation type="submission" date="2020-02" db="EMBL/GenBank/DDBJ databases">
        <authorList>
            <person name="Gao J."/>
            <person name="Sun J."/>
        </authorList>
    </citation>
    <scope>NUCLEOTIDE SEQUENCE [LARGE SCALE GENOMIC DNA]</scope>
    <source>
        <strain evidence="7 8">7124</strain>
    </source>
</reference>
<dbReference type="GO" id="GO:0046081">
    <property type="term" value="P:dUTP catabolic process"/>
    <property type="evidence" value="ECO:0007669"/>
    <property type="project" value="InterPro"/>
</dbReference>
<dbReference type="Pfam" id="PF00692">
    <property type="entry name" value="dUTPase"/>
    <property type="match status" value="2"/>
</dbReference>
<evidence type="ECO:0000256" key="3">
    <source>
        <dbReference type="ARBA" id="ARBA00022801"/>
    </source>
</evidence>
<dbReference type="Proteomes" id="UP000480151">
    <property type="component" value="Unassembled WGS sequence"/>
</dbReference>
<feature type="domain" description="dUTPase-like" evidence="6">
    <location>
        <begin position="25"/>
        <end position="110"/>
    </location>
</feature>
<comment type="similarity">
    <text evidence="1">Belongs to the dUTPase family.</text>
</comment>
<dbReference type="InterPro" id="IPR033704">
    <property type="entry name" value="dUTPase_trimeric"/>
</dbReference>
<dbReference type="Gene3D" id="2.70.40.10">
    <property type="match status" value="1"/>
</dbReference>
<dbReference type="InterPro" id="IPR029054">
    <property type="entry name" value="dUTPase-like"/>
</dbReference>
<organism evidence="7 8">
    <name type="scientific">Paenibacillus apii</name>
    <dbReference type="NCBI Taxonomy" id="1850370"/>
    <lineage>
        <taxon>Bacteria</taxon>
        <taxon>Bacillati</taxon>
        <taxon>Bacillota</taxon>
        <taxon>Bacilli</taxon>
        <taxon>Bacillales</taxon>
        <taxon>Paenibacillaceae</taxon>
        <taxon>Paenibacillus</taxon>
    </lineage>
</organism>
<accession>A0A6M1PDC8</accession>
<name>A0A6M1PDC8_9BACL</name>
<proteinExistence type="inferred from homology"/>
<dbReference type="GO" id="GO:0006226">
    <property type="term" value="P:dUMP biosynthetic process"/>
    <property type="evidence" value="ECO:0007669"/>
    <property type="project" value="InterPro"/>
</dbReference>
<feature type="domain" description="dUTPase-like" evidence="6">
    <location>
        <begin position="138"/>
        <end position="181"/>
    </location>
</feature>
<dbReference type="InterPro" id="IPR008181">
    <property type="entry name" value="dUTPase"/>
</dbReference>
<protein>
    <recommendedName>
        <fullName evidence="2">dUTP diphosphatase</fullName>
        <ecNumber evidence="2">3.6.1.23</ecNumber>
    </recommendedName>
</protein>
<evidence type="ECO:0000313" key="8">
    <source>
        <dbReference type="Proteomes" id="UP000480151"/>
    </source>
</evidence>
<keyword evidence="4" id="KW-0546">Nucleotide metabolism</keyword>
<dbReference type="CDD" id="cd07557">
    <property type="entry name" value="trimeric_dUTPase"/>
    <property type="match status" value="1"/>
</dbReference>
<keyword evidence="3 7" id="KW-0378">Hydrolase</keyword>
<gene>
    <name evidence="7" type="ORF">G5B47_02240</name>
</gene>
<dbReference type="InterPro" id="IPR036157">
    <property type="entry name" value="dUTPase-like_sf"/>
</dbReference>
<comment type="caution">
    <text evidence="7">The sequence shown here is derived from an EMBL/GenBank/DDBJ whole genome shotgun (WGS) entry which is preliminary data.</text>
</comment>
<dbReference type="SUPFAM" id="SSF51283">
    <property type="entry name" value="dUTPase-like"/>
    <property type="match status" value="1"/>
</dbReference>
<sequence>MRSCPRRRWRKLNEIPVKISLLPGAELPKYAKPGDSGFDLVAQEDYVVEPGETIKVRTGIRIELPEGLEVQIRPRSGVSANTKLRVANSPGTGDSSYRGEICVLIDNIAQAFRYDSIRFYGVDGYLTSDKRVVPGADNTYIIRKGDRIAQAVIAPVYRAAFEVVTELTETERGDGAFGHTGVSAE</sequence>
<evidence type="ECO:0000256" key="5">
    <source>
        <dbReference type="ARBA" id="ARBA00047686"/>
    </source>
</evidence>
<dbReference type="PANTHER" id="PTHR11241">
    <property type="entry name" value="DEOXYURIDINE 5'-TRIPHOSPHATE NUCLEOTIDOHYDROLASE"/>
    <property type="match status" value="1"/>
</dbReference>
<evidence type="ECO:0000256" key="1">
    <source>
        <dbReference type="ARBA" id="ARBA00006581"/>
    </source>
</evidence>
<evidence type="ECO:0000256" key="2">
    <source>
        <dbReference type="ARBA" id="ARBA00012379"/>
    </source>
</evidence>